<dbReference type="Pfam" id="PF18143">
    <property type="entry name" value="HAD_SAK_2"/>
    <property type="match status" value="1"/>
</dbReference>
<dbReference type="AlphaFoldDB" id="A0AAJ5V1C1"/>
<proteinExistence type="predicted"/>
<reference evidence="1" key="1">
    <citation type="submission" date="2023-02" db="EMBL/GenBank/DDBJ databases">
        <title>tmexCD-toprJ-like cluster.</title>
        <authorList>
            <person name="Gao X."/>
            <person name="Wang C."/>
            <person name="Liu J."/>
        </authorList>
    </citation>
    <scope>NUCLEOTIDE SEQUENCE</scope>
    <source>
        <strain evidence="1">GDW21C697WI</strain>
    </source>
</reference>
<name>A0AAJ5V1C1_9PSED</name>
<accession>A0AAJ5V1C1</accession>
<dbReference type="EMBL" id="CP118677">
    <property type="protein sequence ID" value="WEA18212.1"/>
    <property type="molecule type" value="Genomic_DNA"/>
</dbReference>
<gene>
    <name evidence="1" type="ORF">PWA60_12815</name>
</gene>
<evidence type="ECO:0000313" key="1">
    <source>
        <dbReference type="EMBL" id="WEA18212.1"/>
    </source>
</evidence>
<sequence>MMEPRPRKLKSNDLVLFLDYDGVLHPDAVYRTKHGLELRAPGEMMMHAHILTSLLQDFPDVRIVLSTSWARLLGYSRAKAALPVELQARVLSATWHSRMTRSPIEGYDSWSRHEQIRAAVTRAGITRWLAIDDDPDQPTILGGRR</sequence>
<dbReference type="RefSeq" id="WP_192440068.1">
    <property type="nucleotide sequence ID" value="NZ_CP118677.1"/>
</dbReference>
<dbReference type="Proteomes" id="UP001217631">
    <property type="component" value="Chromosome"/>
</dbReference>
<protein>
    <submittedName>
        <fullName evidence="1">HAD domain-containing protein</fullName>
    </submittedName>
</protein>
<evidence type="ECO:0000313" key="2">
    <source>
        <dbReference type="Proteomes" id="UP001217631"/>
    </source>
</evidence>
<organism evidence="1 2">
    <name type="scientific">Pseudomonas juntendi</name>
    <dbReference type="NCBI Taxonomy" id="2666183"/>
    <lineage>
        <taxon>Bacteria</taxon>
        <taxon>Pseudomonadati</taxon>
        <taxon>Pseudomonadota</taxon>
        <taxon>Gammaproteobacteria</taxon>
        <taxon>Pseudomonadales</taxon>
        <taxon>Pseudomonadaceae</taxon>
        <taxon>Pseudomonas</taxon>
    </lineage>
</organism>